<comment type="subcellular location">
    <subcellularLocation>
        <location evidence="1">Nucleus</location>
    </subcellularLocation>
</comment>
<evidence type="ECO:0000256" key="2">
    <source>
        <dbReference type="ARBA" id="ARBA00023242"/>
    </source>
</evidence>
<name>A0AAD9TYT6_9ROSI</name>
<organism evidence="4 5">
    <name type="scientific">Dipteronia dyeriana</name>
    <dbReference type="NCBI Taxonomy" id="168575"/>
    <lineage>
        <taxon>Eukaryota</taxon>
        <taxon>Viridiplantae</taxon>
        <taxon>Streptophyta</taxon>
        <taxon>Embryophyta</taxon>
        <taxon>Tracheophyta</taxon>
        <taxon>Spermatophyta</taxon>
        <taxon>Magnoliopsida</taxon>
        <taxon>eudicotyledons</taxon>
        <taxon>Gunneridae</taxon>
        <taxon>Pentapetalae</taxon>
        <taxon>rosids</taxon>
        <taxon>malvids</taxon>
        <taxon>Sapindales</taxon>
        <taxon>Sapindaceae</taxon>
        <taxon>Hippocastanoideae</taxon>
        <taxon>Acereae</taxon>
        <taxon>Dipteronia</taxon>
    </lineage>
</organism>
<evidence type="ECO:0000313" key="4">
    <source>
        <dbReference type="EMBL" id="KAK2644472.1"/>
    </source>
</evidence>
<dbReference type="GO" id="GO:0016251">
    <property type="term" value="F:RNA polymerase II general transcription initiation factor activity"/>
    <property type="evidence" value="ECO:0007669"/>
    <property type="project" value="TreeGrafter"/>
</dbReference>
<accession>A0AAD9TYT6</accession>
<dbReference type="PANTHER" id="PTHR19879">
    <property type="entry name" value="TRANSCRIPTION INITIATION FACTOR TFIID"/>
    <property type="match status" value="1"/>
</dbReference>
<comment type="caution">
    <text evidence="4">The sequence shown here is derived from an EMBL/GenBank/DDBJ whole genome shotgun (WGS) entry which is preliminary data.</text>
</comment>
<evidence type="ECO:0000259" key="3">
    <source>
        <dbReference type="Pfam" id="PF04494"/>
    </source>
</evidence>
<dbReference type="PANTHER" id="PTHR19879:SF1">
    <property type="entry name" value="CANNONBALL-RELATED"/>
    <property type="match status" value="1"/>
</dbReference>
<gene>
    <name evidence="4" type="ORF">Ddye_019667</name>
</gene>
<dbReference type="InterPro" id="IPR037264">
    <property type="entry name" value="TFIID_NTD2_sf"/>
</dbReference>
<dbReference type="Gene3D" id="1.25.40.500">
    <property type="entry name" value="TFIID subunit TAF5, NTD2 domain"/>
    <property type="match status" value="1"/>
</dbReference>
<dbReference type="GO" id="GO:0006367">
    <property type="term" value="P:transcription initiation at RNA polymerase II promoter"/>
    <property type="evidence" value="ECO:0007669"/>
    <property type="project" value="TreeGrafter"/>
</dbReference>
<dbReference type="AlphaFoldDB" id="A0AAD9TYT6"/>
<evidence type="ECO:0000313" key="5">
    <source>
        <dbReference type="Proteomes" id="UP001280121"/>
    </source>
</evidence>
<reference evidence="4" key="1">
    <citation type="journal article" date="2023" name="Plant J.">
        <title>Genome sequences and population genomics provide insights into the demographic history, inbreeding, and mutation load of two 'living fossil' tree species of Dipteronia.</title>
        <authorList>
            <person name="Feng Y."/>
            <person name="Comes H.P."/>
            <person name="Chen J."/>
            <person name="Zhu S."/>
            <person name="Lu R."/>
            <person name="Zhang X."/>
            <person name="Li P."/>
            <person name="Qiu J."/>
            <person name="Olsen K.M."/>
            <person name="Qiu Y."/>
        </authorList>
    </citation>
    <scope>NUCLEOTIDE SEQUENCE</scope>
    <source>
        <strain evidence="4">KIB01</strain>
    </source>
</reference>
<evidence type="ECO:0000256" key="1">
    <source>
        <dbReference type="ARBA" id="ARBA00004123"/>
    </source>
</evidence>
<proteinExistence type="predicted"/>
<protein>
    <recommendedName>
        <fullName evidence="3">TFIID subunit TAF5 NTD2 domain-containing protein</fullName>
    </recommendedName>
</protein>
<dbReference type="Proteomes" id="UP001280121">
    <property type="component" value="Unassembled WGS sequence"/>
</dbReference>
<dbReference type="SUPFAM" id="SSF160897">
    <property type="entry name" value="Taf5 N-terminal domain-like"/>
    <property type="match status" value="1"/>
</dbReference>
<keyword evidence="5" id="KW-1185">Reference proteome</keyword>
<keyword evidence="2" id="KW-0539">Nucleus</keyword>
<dbReference type="EMBL" id="JANJYI010000006">
    <property type="protein sequence ID" value="KAK2644472.1"/>
    <property type="molecule type" value="Genomic_DNA"/>
</dbReference>
<feature type="domain" description="TFIID subunit TAF5 NTD2" evidence="3">
    <location>
        <begin position="15"/>
        <end position="123"/>
    </location>
</feature>
<dbReference type="Pfam" id="PF04494">
    <property type="entry name" value="TFIID_NTD2"/>
    <property type="match status" value="1"/>
</dbReference>
<dbReference type="GO" id="GO:0005669">
    <property type="term" value="C:transcription factor TFIID complex"/>
    <property type="evidence" value="ECO:0007669"/>
    <property type="project" value="TreeGrafter"/>
</dbReference>
<sequence length="233" mass="27691">MDEMQVVEFMATSEDSPTRYQDEYSKLRSWTYSSLDLYKHELLHVLYLVFIHCFMDLVAKKYIQEARTFFNTFREDHEMLHLRDLQKLEGVLPPSHLEEMEFAHSLRHNKVNIKICQYSYELIRLIGHSHTMNDWRNIKVEEKNECQFNNRKNHQGFEKSMERASADITKLTEAITVGDAMTRLGVELEGMGLDRMQVIRVAMYFGNKPNQLRIWNDLNDSYKPDFVNAILEE</sequence>
<dbReference type="CDD" id="cd08044">
    <property type="entry name" value="TAF5_NTD2"/>
    <property type="match status" value="1"/>
</dbReference>
<dbReference type="InterPro" id="IPR007582">
    <property type="entry name" value="TFIID_NTD2"/>
</dbReference>